<feature type="transmembrane region" description="Helical" evidence="6">
    <location>
        <begin position="184"/>
        <end position="205"/>
    </location>
</feature>
<keyword evidence="3 5" id="KW-0597">Phosphoprotein</keyword>
<keyword evidence="10" id="KW-1185">Reference proteome</keyword>
<dbReference type="Pfam" id="PF02518">
    <property type="entry name" value="HATPase_c"/>
    <property type="match status" value="1"/>
</dbReference>
<dbReference type="InterPro" id="IPR004358">
    <property type="entry name" value="Sig_transdc_His_kin-like_C"/>
</dbReference>
<evidence type="ECO:0000256" key="6">
    <source>
        <dbReference type="SAM" id="Phobius"/>
    </source>
</evidence>
<evidence type="ECO:0000259" key="8">
    <source>
        <dbReference type="PROSITE" id="PS50110"/>
    </source>
</evidence>
<dbReference type="EMBL" id="QXXQ01000021">
    <property type="protein sequence ID" value="RID89878.1"/>
    <property type="molecule type" value="Genomic_DNA"/>
</dbReference>
<dbReference type="PRINTS" id="PR00344">
    <property type="entry name" value="BCTRLSENSOR"/>
</dbReference>
<feature type="domain" description="Response regulatory" evidence="8">
    <location>
        <begin position="458"/>
        <end position="581"/>
    </location>
</feature>
<name>A0A398BMX9_9RHOB</name>
<evidence type="ECO:0000313" key="10">
    <source>
        <dbReference type="Proteomes" id="UP000266649"/>
    </source>
</evidence>
<keyword evidence="9" id="KW-0808">Transferase</keyword>
<reference evidence="9 10" key="1">
    <citation type="submission" date="2018-09" db="EMBL/GenBank/DDBJ databases">
        <title>Gemmobacter lutimaris sp. nov., a marine bacterium isolated from tidal flat.</title>
        <authorList>
            <person name="Lee D.W."/>
            <person name="Yoo Y."/>
            <person name="Kim J.-J."/>
            <person name="Kim B.S."/>
        </authorList>
    </citation>
    <scope>NUCLEOTIDE SEQUENCE [LARGE SCALE GENOMIC DNA]</scope>
    <source>
        <strain evidence="9 10">YJ-T1-11</strain>
    </source>
</reference>
<dbReference type="SMART" id="SM00448">
    <property type="entry name" value="REC"/>
    <property type="match status" value="1"/>
</dbReference>
<evidence type="ECO:0000256" key="4">
    <source>
        <dbReference type="ARBA" id="ARBA00023012"/>
    </source>
</evidence>
<dbReference type="Pfam" id="PF00072">
    <property type="entry name" value="Response_reg"/>
    <property type="match status" value="1"/>
</dbReference>
<dbReference type="EC" id="2.7.13.3" evidence="2"/>
<dbReference type="GO" id="GO:0000160">
    <property type="term" value="P:phosphorelay signal transduction system"/>
    <property type="evidence" value="ECO:0007669"/>
    <property type="project" value="UniProtKB-KW"/>
</dbReference>
<comment type="caution">
    <text evidence="9">The sequence shown here is derived from an EMBL/GenBank/DDBJ whole genome shotgun (WGS) entry which is preliminary data.</text>
</comment>
<organism evidence="9 10">
    <name type="scientific">Gemmobacter lutimaris</name>
    <dbReference type="NCBI Taxonomy" id="2306023"/>
    <lineage>
        <taxon>Bacteria</taxon>
        <taxon>Pseudomonadati</taxon>
        <taxon>Pseudomonadota</taxon>
        <taxon>Alphaproteobacteria</taxon>
        <taxon>Rhodobacterales</taxon>
        <taxon>Paracoccaceae</taxon>
        <taxon>Gemmobacter</taxon>
    </lineage>
</organism>
<keyword evidence="6" id="KW-0472">Membrane</keyword>
<dbReference type="PROSITE" id="PS50109">
    <property type="entry name" value="HIS_KIN"/>
    <property type="match status" value="1"/>
</dbReference>
<keyword evidence="6" id="KW-1133">Transmembrane helix</keyword>
<gene>
    <name evidence="9" type="ORF">D2N39_20610</name>
</gene>
<dbReference type="PANTHER" id="PTHR45339:SF1">
    <property type="entry name" value="HYBRID SIGNAL TRANSDUCTION HISTIDINE KINASE J"/>
    <property type="match status" value="1"/>
</dbReference>
<keyword evidence="4" id="KW-0902">Two-component regulatory system</keyword>
<evidence type="ECO:0000256" key="2">
    <source>
        <dbReference type="ARBA" id="ARBA00012438"/>
    </source>
</evidence>
<dbReference type="Gene3D" id="3.40.50.2300">
    <property type="match status" value="1"/>
</dbReference>
<protein>
    <recommendedName>
        <fullName evidence="2">histidine kinase</fullName>
        <ecNumber evidence="2">2.7.13.3</ecNumber>
    </recommendedName>
</protein>
<dbReference type="InterPro" id="IPR005467">
    <property type="entry name" value="His_kinase_dom"/>
</dbReference>
<evidence type="ECO:0000313" key="9">
    <source>
        <dbReference type="EMBL" id="RID89878.1"/>
    </source>
</evidence>
<dbReference type="GO" id="GO:0004673">
    <property type="term" value="F:protein histidine kinase activity"/>
    <property type="evidence" value="ECO:0007669"/>
    <property type="project" value="UniProtKB-EC"/>
</dbReference>
<dbReference type="PROSITE" id="PS50110">
    <property type="entry name" value="RESPONSE_REGULATORY"/>
    <property type="match status" value="1"/>
</dbReference>
<dbReference type="SMART" id="SM00387">
    <property type="entry name" value="HATPase_c"/>
    <property type="match status" value="1"/>
</dbReference>
<feature type="domain" description="Histidine kinase" evidence="7">
    <location>
        <begin position="233"/>
        <end position="443"/>
    </location>
</feature>
<feature type="modified residue" description="4-aspartylphosphate" evidence="5">
    <location>
        <position position="511"/>
    </location>
</feature>
<proteinExistence type="predicted"/>
<dbReference type="InterPro" id="IPR036890">
    <property type="entry name" value="HATPase_C_sf"/>
</dbReference>
<dbReference type="PANTHER" id="PTHR45339">
    <property type="entry name" value="HYBRID SIGNAL TRANSDUCTION HISTIDINE KINASE J"/>
    <property type="match status" value="1"/>
</dbReference>
<dbReference type="InterPro" id="IPR001789">
    <property type="entry name" value="Sig_transdc_resp-reg_receiver"/>
</dbReference>
<dbReference type="Gene3D" id="3.30.565.10">
    <property type="entry name" value="Histidine kinase-like ATPase, C-terminal domain"/>
    <property type="match status" value="1"/>
</dbReference>
<accession>A0A398BMX9</accession>
<dbReference type="AlphaFoldDB" id="A0A398BMX9"/>
<comment type="catalytic activity">
    <reaction evidence="1">
        <text>ATP + protein L-histidine = ADP + protein N-phospho-L-histidine.</text>
        <dbReference type="EC" id="2.7.13.3"/>
    </reaction>
</comment>
<dbReference type="SUPFAM" id="SSF52172">
    <property type="entry name" value="CheY-like"/>
    <property type="match status" value="1"/>
</dbReference>
<dbReference type="InterPro" id="IPR011006">
    <property type="entry name" value="CheY-like_superfamily"/>
</dbReference>
<evidence type="ECO:0000256" key="3">
    <source>
        <dbReference type="ARBA" id="ARBA00022553"/>
    </source>
</evidence>
<keyword evidence="6" id="KW-0812">Transmembrane</keyword>
<sequence length="602" mass="64933">MRPSRRQGKNLKWGHRLMLPGLIAVLLLPAMVAAAGFGLLALRAERTSADTAIRQTALLGAVAVEGGLPLPGRVTLPEGASLRQAFHTAVGGLAEEGGWFAMIGPDLEIIVENVPDVSPRRPELPLWLRDGLLSGSLSGSGTWAVGAGIGPVRTQAVLLRESPRLWLLYVRPDRPAPLLRTRHGFALGVVLILLGVQFAVLMPVLRQYAARLASDLSDQRRPSGFDTMLEADMRRHDLRNGLWAVQAMVGEATREKTVSGDVQATLRAANLALGQLNALLDDALPALEVVELRSFLTQLAAVNRLRCDAHGNDLKLSLGSCPVWVTTHPTALFRILMNLMDNAAKFTKEGEITLTLMATPAKARRRQVTIVISDTGPGIPPMDQGAVFAPHQRSASSNPAGVAGQGLGLAVVGQLVRFLGGRIAMVSEPGAGTTFRLSLTMEEAVPPDSGQDLLRNRRIWVVDDSEPIRDLIEQQLREMGAVTQSFHRADALLAALSRIPAGEWPAVVLTDLRMPDFDPATFVSDLREKTGGRSSGGPLVVAHSAHLDENLLSVCRNSGYDAALQKGVHLARKISELLGPEPSLFGRRNLVAHSRHPRRRDR</sequence>
<dbReference type="Proteomes" id="UP000266649">
    <property type="component" value="Unassembled WGS sequence"/>
</dbReference>
<evidence type="ECO:0000256" key="1">
    <source>
        <dbReference type="ARBA" id="ARBA00000085"/>
    </source>
</evidence>
<evidence type="ECO:0000259" key="7">
    <source>
        <dbReference type="PROSITE" id="PS50109"/>
    </source>
</evidence>
<evidence type="ECO:0000256" key="5">
    <source>
        <dbReference type="PROSITE-ProRule" id="PRU00169"/>
    </source>
</evidence>
<keyword evidence="9" id="KW-0418">Kinase</keyword>
<dbReference type="SUPFAM" id="SSF55874">
    <property type="entry name" value="ATPase domain of HSP90 chaperone/DNA topoisomerase II/histidine kinase"/>
    <property type="match status" value="1"/>
</dbReference>
<dbReference type="InterPro" id="IPR003594">
    <property type="entry name" value="HATPase_dom"/>
</dbReference>